<reference evidence="6" key="1">
    <citation type="submission" date="2020-06" db="EMBL/GenBank/DDBJ databases">
        <authorList>
            <consortium name="Plant Systems Biology data submission"/>
        </authorList>
    </citation>
    <scope>NUCLEOTIDE SEQUENCE</scope>
    <source>
        <strain evidence="6">D6</strain>
    </source>
</reference>
<dbReference type="Proteomes" id="UP001153069">
    <property type="component" value="Unassembled WGS sequence"/>
</dbReference>
<feature type="compositionally biased region" description="Low complexity" evidence="2">
    <location>
        <begin position="1111"/>
        <end position="1124"/>
    </location>
</feature>
<dbReference type="GO" id="GO:0005509">
    <property type="term" value="F:calcium ion binding"/>
    <property type="evidence" value="ECO:0007669"/>
    <property type="project" value="InterPro"/>
</dbReference>
<evidence type="ECO:0008006" key="8">
    <source>
        <dbReference type="Google" id="ProtNLM"/>
    </source>
</evidence>
<dbReference type="SUPFAM" id="SSF47473">
    <property type="entry name" value="EF-hand"/>
    <property type="match status" value="1"/>
</dbReference>
<proteinExistence type="predicted"/>
<dbReference type="EMBL" id="CAICTM010001582">
    <property type="protein sequence ID" value="CAB9524779.1"/>
    <property type="molecule type" value="Genomic_DNA"/>
</dbReference>
<accession>A0A9N8ESU4</accession>
<keyword evidence="3" id="KW-0732">Signal</keyword>
<feature type="region of interest" description="Disordered" evidence="2">
    <location>
        <begin position="1215"/>
        <end position="1245"/>
    </location>
</feature>
<evidence type="ECO:0000313" key="6">
    <source>
        <dbReference type="EMBL" id="CAB9524779.1"/>
    </source>
</evidence>
<evidence type="ECO:0000256" key="1">
    <source>
        <dbReference type="ARBA" id="ARBA00022837"/>
    </source>
</evidence>
<dbReference type="InterPro" id="IPR017932">
    <property type="entry name" value="GATase_2_dom"/>
</dbReference>
<dbReference type="PROSITE" id="PS00018">
    <property type="entry name" value="EF_HAND_1"/>
    <property type="match status" value="1"/>
</dbReference>
<comment type="caution">
    <text evidence="6">The sequence shown here is derived from an EMBL/GenBank/DDBJ whole genome shotgun (WGS) entry which is preliminary data.</text>
</comment>
<gene>
    <name evidence="6" type="ORF">SEMRO_1584_G284020.1</name>
</gene>
<evidence type="ECO:0000259" key="4">
    <source>
        <dbReference type="PROSITE" id="PS50222"/>
    </source>
</evidence>
<feature type="chain" id="PRO_5040143965" description="Calmodulin" evidence="3">
    <location>
        <begin position="20"/>
        <end position="1493"/>
    </location>
</feature>
<feature type="signal peptide" evidence="3">
    <location>
        <begin position="1"/>
        <end position="19"/>
    </location>
</feature>
<dbReference type="SMART" id="SM00054">
    <property type="entry name" value="EFh"/>
    <property type="match status" value="2"/>
</dbReference>
<dbReference type="Pfam" id="PF13499">
    <property type="entry name" value="EF-hand_7"/>
    <property type="match status" value="1"/>
</dbReference>
<evidence type="ECO:0000313" key="7">
    <source>
        <dbReference type="Proteomes" id="UP001153069"/>
    </source>
</evidence>
<feature type="domain" description="EF-hand" evidence="4">
    <location>
        <begin position="1301"/>
        <end position="1336"/>
    </location>
</feature>
<evidence type="ECO:0000259" key="5">
    <source>
        <dbReference type="PROSITE" id="PS51278"/>
    </source>
</evidence>
<keyword evidence="7" id="KW-1185">Reference proteome</keyword>
<organism evidence="6 7">
    <name type="scientific">Seminavis robusta</name>
    <dbReference type="NCBI Taxonomy" id="568900"/>
    <lineage>
        <taxon>Eukaryota</taxon>
        <taxon>Sar</taxon>
        <taxon>Stramenopiles</taxon>
        <taxon>Ochrophyta</taxon>
        <taxon>Bacillariophyta</taxon>
        <taxon>Bacillariophyceae</taxon>
        <taxon>Bacillariophycidae</taxon>
        <taxon>Naviculales</taxon>
        <taxon>Naviculaceae</taxon>
        <taxon>Seminavis</taxon>
    </lineage>
</organism>
<keyword evidence="1" id="KW-0106">Calcium</keyword>
<dbReference type="InterPro" id="IPR029055">
    <property type="entry name" value="Ntn_hydrolases_N"/>
</dbReference>
<evidence type="ECO:0000256" key="3">
    <source>
        <dbReference type="SAM" id="SignalP"/>
    </source>
</evidence>
<dbReference type="OrthoDB" id="40822at2759"/>
<dbReference type="PROSITE" id="PS50222">
    <property type="entry name" value="EF_HAND_2"/>
    <property type="match status" value="2"/>
</dbReference>
<dbReference type="Gene3D" id="3.60.20.10">
    <property type="entry name" value="Glutamine Phosphoribosylpyrophosphate, subunit 1, domain 1"/>
    <property type="match status" value="1"/>
</dbReference>
<evidence type="ECO:0000256" key="2">
    <source>
        <dbReference type="SAM" id="MobiDB-lite"/>
    </source>
</evidence>
<dbReference type="InterPro" id="IPR002048">
    <property type="entry name" value="EF_hand_dom"/>
</dbReference>
<feature type="domain" description="Glutamine amidotransferase type-2" evidence="5">
    <location>
        <begin position="48"/>
        <end position="480"/>
    </location>
</feature>
<sequence length="1493" mass="166136">MLPWRKTLMLTAYATALEAIVTDLLELVPQAAVTSCTNSHYCTVVFYCGNFGLILLNPLWQSNDCEAALHMLQKMIQVTMIRGAQAGGVVTFEQPASNPNATRAIRSRVVNRKRTDLSEGIIAKVKRDYKINNRPYFWQSSSKQNNNTADMVKLFAGHTRFATSSISNLDGTHPHRWSPTATRRVYDFLTAQANNVQVENHIMHNGDFEFYELNGMSYDLEIVQDFLADVLCEPMPSTTDSCAIAGFLDLIRTQGCFSLSARYALAVGMPCSSMESNSTFDLPRSFDFYEQVGAIFEACLEKYLSSSSSSSRVEALQALARDKRLRQGLIKVICTALPAHQHLFQPMVPFHISEFTKENEQEDVELGNQDPKSVYRFVSAAVHAFFDNDLMQSTKEFLSNARGSFGLCVVSTLDAKSQMCLAAQGQTISVAFYPKSGLVLYGSEQAAVKAAMNVDAPGHGNVADDARAAADDDDKDVDNALDRLAARLDLDDLAGEICLLDWSTNRGNDDQIVSRPNRHLMVHNIMNQTLRVVLCKLNQTTGSSNINGMDKSLFHRMTLLEGNDFIQPLRKDPEDIVLSDIQSIPRVCQAIQKNWQNETADISFNRLTALALSRSLIRRLDAISSGRLQQQPGSVDILLTGCEVSLWLAEQMASDLKKALTKLNVLAVSSNKVLGLFGQEQSIPAIGFPMSPQTHVLSDTIVIILSHSGGTFGPLQCSNLLQSVTRNIFAVTSEWDCQIGKQLRSMYDPDNETIADSSRLFTTGVGLAPAEPCSLSVAAMQQLLTQIFVHICIVGTSSPRHRHILGAVITERDLQILERCNRDNIQALEEIVGVDAEGKRLKTALTQTVRDLRAIGDRWSEHVLENAKAYIMSFLYIVITVTTGWPLISGIGHAAGAGNSEWLVYILRFLDSLLYFWLPQINITILRLLQGRDLLHRMVGRTVVIGDIPWVAASAEAFLSKLFACSYSIAGLNVHSANPSDHLVHRHTHRVTRGTLLVCGRPDGRLMALSSLENSVLLSVNQASSIQSWGGRCESVTIGHNPFENGLCYKNIFLARHRPLFLCERILDMTASPALIIPPESEQTSALAKLATKIPGLTRKNIHISESTMDSSASSSSSANNSKSRPTRDAMKKSVSMSSSALMGRYSTLKMQHKVSMTRLRNRMLREAHERELLNRSRHKEWDLLLQGHKKIHHGSHHGNNAFRNWLDSSIRSHHKNGHGLDSSMRSRDSSTHRRAHPNAHGVPATNHHAMEVNDILAEMHLEQTEVAVAQRVFEDYDENNNGGLDLKEFLAAYKFIDPALSTDEATRLFEEADLNDSGELSFNEFLRVLTTPQLKLQAAKNRSIRDHVGLVSVKPTEGKFFDADIYNKEIAGVSKIALAKSESLSMELYEARIASLQRFVSMCVMFHQLGHRVQSFFSTISFGLWGYRMDRTHSIMRVATTASPASGANVRRQMEVLRMFHVLNRAAHTIGAAWARYKQRKVQRLLELDSPR</sequence>
<dbReference type="PROSITE" id="PS51278">
    <property type="entry name" value="GATASE_TYPE_2"/>
    <property type="match status" value="1"/>
</dbReference>
<dbReference type="InterPro" id="IPR018247">
    <property type="entry name" value="EF_Hand_1_Ca_BS"/>
</dbReference>
<feature type="region of interest" description="Disordered" evidence="2">
    <location>
        <begin position="1105"/>
        <end position="1139"/>
    </location>
</feature>
<feature type="domain" description="EF-hand" evidence="4">
    <location>
        <begin position="1265"/>
        <end position="1300"/>
    </location>
</feature>
<dbReference type="CDD" id="cd00051">
    <property type="entry name" value="EFh"/>
    <property type="match status" value="1"/>
</dbReference>
<dbReference type="Gene3D" id="1.10.238.10">
    <property type="entry name" value="EF-hand"/>
    <property type="match status" value="1"/>
</dbReference>
<name>A0A9N8ESU4_9STRA</name>
<dbReference type="SUPFAM" id="SSF56235">
    <property type="entry name" value="N-terminal nucleophile aminohydrolases (Ntn hydrolases)"/>
    <property type="match status" value="1"/>
</dbReference>
<dbReference type="InterPro" id="IPR011992">
    <property type="entry name" value="EF-hand-dom_pair"/>
</dbReference>
<protein>
    <recommendedName>
        <fullName evidence="8">Calmodulin</fullName>
    </recommendedName>
</protein>